<dbReference type="SMART" id="SM00456">
    <property type="entry name" value="WW"/>
    <property type="match status" value="2"/>
</dbReference>
<evidence type="ECO:0000313" key="7">
    <source>
        <dbReference type="Proteomes" id="UP001291623"/>
    </source>
</evidence>
<keyword evidence="2" id="KW-0175">Coiled coil</keyword>
<keyword evidence="7" id="KW-1185">Reference proteome</keyword>
<evidence type="ECO:0000259" key="5">
    <source>
        <dbReference type="PROSITE" id="PS51676"/>
    </source>
</evidence>
<dbReference type="EMBL" id="JAVYJV010000004">
    <property type="protein sequence ID" value="KAK4373432.1"/>
    <property type="molecule type" value="Genomic_DNA"/>
</dbReference>
<evidence type="ECO:0000313" key="6">
    <source>
        <dbReference type="EMBL" id="KAK4373432.1"/>
    </source>
</evidence>
<feature type="compositionally biased region" description="Basic and acidic residues" evidence="3">
    <location>
        <begin position="807"/>
        <end position="817"/>
    </location>
</feature>
<gene>
    <name evidence="6" type="ORF">RND71_008816</name>
</gene>
<feature type="domain" description="FF" evidence="5">
    <location>
        <begin position="1209"/>
        <end position="1274"/>
    </location>
</feature>
<feature type="compositionally biased region" description="Polar residues" evidence="3">
    <location>
        <begin position="710"/>
        <end position="721"/>
    </location>
</feature>
<dbReference type="Pfam" id="PF01846">
    <property type="entry name" value="FF"/>
    <property type="match status" value="4"/>
</dbReference>
<feature type="coiled-coil region" evidence="2">
    <location>
        <begin position="1014"/>
        <end position="1082"/>
    </location>
</feature>
<feature type="region of interest" description="Disordered" evidence="3">
    <location>
        <begin position="773"/>
        <end position="837"/>
    </location>
</feature>
<dbReference type="Proteomes" id="UP001291623">
    <property type="component" value="Unassembled WGS sequence"/>
</dbReference>
<evidence type="ECO:0000256" key="2">
    <source>
        <dbReference type="SAM" id="Coils"/>
    </source>
</evidence>
<evidence type="ECO:0008006" key="8">
    <source>
        <dbReference type="Google" id="ProtNLM"/>
    </source>
</evidence>
<dbReference type="SMART" id="SM00441">
    <property type="entry name" value="FF"/>
    <property type="match status" value="4"/>
</dbReference>
<feature type="domain" description="FF" evidence="5">
    <location>
        <begin position="973"/>
        <end position="1027"/>
    </location>
</feature>
<feature type="region of interest" description="Disordered" evidence="3">
    <location>
        <begin position="1"/>
        <end position="51"/>
    </location>
</feature>
<proteinExistence type="predicted"/>
<feature type="compositionally biased region" description="Low complexity" evidence="3">
    <location>
        <begin position="67"/>
        <end position="90"/>
    </location>
</feature>
<dbReference type="Gene3D" id="1.10.10.440">
    <property type="entry name" value="FF domain"/>
    <property type="match status" value="5"/>
</dbReference>
<dbReference type="InterPro" id="IPR001202">
    <property type="entry name" value="WW_dom"/>
</dbReference>
<dbReference type="Gene3D" id="2.20.70.10">
    <property type="match status" value="2"/>
</dbReference>
<organism evidence="6 7">
    <name type="scientific">Anisodus tanguticus</name>
    <dbReference type="NCBI Taxonomy" id="243964"/>
    <lineage>
        <taxon>Eukaryota</taxon>
        <taxon>Viridiplantae</taxon>
        <taxon>Streptophyta</taxon>
        <taxon>Embryophyta</taxon>
        <taxon>Tracheophyta</taxon>
        <taxon>Spermatophyta</taxon>
        <taxon>Magnoliopsida</taxon>
        <taxon>eudicotyledons</taxon>
        <taxon>Gunneridae</taxon>
        <taxon>Pentapetalae</taxon>
        <taxon>asterids</taxon>
        <taxon>lamiids</taxon>
        <taxon>Solanales</taxon>
        <taxon>Solanaceae</taxon>
        <taxon>Solanoideae</taxon>
        <taxon>Hyoscyameae</taxon>
        <taxon>Anisodus</taxon>
    </lineage>
</organism>
<dbReference type="InterPro" id="IPR002713">
    <property type="entry name" value="FF_domain"/>
</dbReference>
<dbReference type="SUPFAM" id="SSF81698">
    <property type="entry name" value="FF domain"/>
    <property type="match status" value="4"/>
</dbReference>
<dbReference type="SUPFAM" id="SSF51045">
    <property type="entry name" value="WW domain"/>
    <property type="match status" value="2"/>
</dbReference>
<feature type="compositionally biased region" description="Low complexity" evidence="3">
    <location>
        <begin position="773"/>
        <end position="786"/>
    </location>
</feature>
<feature type="compositionally biased region" description="Polar residues" evidence="3">
    <location>
        <begin position="787"/>
        <end position="805"/>
    </location>
</feature>
<dbReference type="PANTHER" id="PTHR15377:SF3">
    <property type="entry name" value="WW DOMAIN-CONTAINING PROTEIN"/>
    <property type="match status" value="1"/>
</dbReference>
<evidence type="ECO:0000259" key="4">
    <source>
        <dbReference type="PROSITE" id="PS50020"/>
    </source>
</evidence>
<dbReference type="FunFam" id="1.10.10.440:FF:000030">
    <property type="entry name" value="Pre-mRNA-processing protein 40C"/>
    <property type="match status" value="1"/>
</dbReference>
<feature type="region of interest" description="Disordered" evidence="3">
    <location>
        <begin position="67"/>
        <end position="102"/>
    </location>
</feature>
<dbReference type="InterPro" id="IPR036020">
    <property type="entry name" value="WW_dom_sf"/>
</dbReference>
<feature type="compositionally biased region" description="Polar residues" evidence="3">
    <location>
        <begin position="395"/>
        <end position="404"/>
    </location>
</feature>
<feature type="region of interest" description="Disordered" evidence="3">
    <location>
        <begin position="1279"/>
        <end position="1300"/>
    </location>
</feature>
<dbReference type="InterPro" id="IPR045148">
    <property type="entry name" value="TCRG1-like"/>
</dbReference>
<dbReference type="FunFam" id="1.10.10.440:FF:000028">
    <property type="entry name" value="Pre-mRNA-processing protein 40C"/>
    <property type="match status" value="1"/>
</dbReference>
<accession>A0AAE1VLF1</accession>
<dbReference type="PROSITE" id="PS01159">
    <property type="entry name" value="WW_DOMAIN_1"/>
    <property type="match status" value="1"/>
</dbReference>
<dbReference type="CDD" id="cd00201">
    <property type="entry name" value="WW"/>
    <property type="match status" value="2"/>
</dbReference>
<keyword evidence="1" id="KW-0677">Repeat</keyword>
<dbReference type="PROSITE" id="PS51676">
    <property type="entry name" value="FF"/>
    <property type="match status" value="4"/>
</dbReference>
<feature type="compositionally biased region" description="Polar residues" evidence="3">
    <location>
        <begin position="24"/>
        <end position="43"/>
    </location>
</feature>
<dbReference type="InterPro" id="IPR036517">
    <property type="entry name" value="FF_domain_sf"/>
</dbReference>
<feature type="domain" description="FF" evidence="5">
    <location>
        <begin position="905"/>
        <end position="960"/>
    </location>
</feature>
<sequence>MASPAWLPQEMQSSSSQTSVMSSATGEPATSSSTPNADSTQEAAQGKFIPPPGYSVGRASFSYMNASVPSGSSQQSSSSPVIPSTSAGSSASLQPPIPGQSANVGSSFSYNISQTDNSFSSGPQFSSSTLRSVDTLGNIPHLDIIRRLLFCVAMPIVVASLCNMWYIRPGVCPMGKLTLDLLVKSLKLVRVGEFNWKYRMQYCDEHAVHFRMCALSPYRRTIFGRYPLQCTYLWFHLVRVASYNSGRPTAPVAPDHAVDVKNAFPAASLQPPLPLVSTRLSSFIPGTAAPAAPLLSGSNLSFSGSPQMVQTDQTMKQNRRGDVAQEMGAITSATFIMQSVSQAGHMSSSSSATAFPTSHMGSPNIRMPHAPHFQVQGVPRSPVTPRPPGLGPAIPSSSNVTATASPGGPSLPLRPNMPPVHVLANPPVQQQTYSPYLSPTPMAPSHQGSWLQPPPVTTMLRPPFPSYPAGFAVPFPFSATGAPLSSVTSPDTRPPGVAPVAAPPGVLTTASQSTHVSGLQPELPPGVGMHIVSAKNLFFHGILAIYPFLISQHMAFYFFLPLLDSGKHVNDADAKGASTSEQLETCTAHRTETGAIYYYNSLTGESTYQKPAGFRGEINVSSSENFVHGVYAWQTLLANLSSLLNDSKPGKVAAQPTPVSWEKLAGTDWALVATNDGQKYYYNTKTKLSSWQIPSEVTELKKKHDAEALQAQSMSTPNVNESTEKGSAPISLSIPAASIGGRDATTLRPSIVPGSSALDLVKKKLMDSGALPVVSSPAPASTSSGVISSEVNGSKALESTITAPQKENSKEKSKEANDNGNMSESSSDSEDDESVPTKEDCIIQFKEMLKERGVAPFSKWEKELPKIVFDPRFKAIPSYSARKTLFEHYVKTRADEERKEKRAAQKAAVEGFKQLLEEAKEDINEDTDYQSFKKKWGHDLRFKPLDRKEREVLLNERVLQLRKAAQEKAHAIRAAAISQFKSMLREQGEITLNTRWSKVKDSLRNDPRYKSVKHEDREALFNEYISELKAAEKEVARIAKAKHDEEDKLKERERALRKRKEREEQEVERVRLKARRKEAVESYQSLLVEIIKDPQFKKLETKLLLHLSLHLNSEPKFDRTLFGAKLHPSLHKYGRIVFTMWLTVEKVIPFYPLDVYFQIVEISFYLAPKASWTESKPKLEKDPQGRAANPHLDQSELENLFREHVKILYERCAQEFKALLAEVITVKSCSRETEDGKTVANSWSTAKQLLKADPRYSKMARKDRESLWRRYVEDIQRRQKSTLDEGDKARSKGSSDSRRR</sequence>
<evidence type="ECO:0000256" key="1">
    <source>
        <dbReference type="ARBA" id="ARBA00022737"/>
    </source>
</evidence>
<name>A0AAE1VLF1_9SOLA</name>
<dbReference type="PANTHER" id="PTHR15377">
    <property type="entry name" value="TRANSCRIPTION ELONGATION REGULATOR 1"/>
    <property type="match status" value="1"/>
</dbReference>
<feature type="domain" description="FF" evidence="5">
    <location>
        <begin position="838"/>
        <end position="892"/>
    </location>
</feature>
<feature type="domain" description="WW" evidence="4">
    <location>
        <begin position="669"/>
        <end position="696"/>
    </location>
</feature>
<dbReference type="GO" id="GO:0070063">
    <property type="term" value="F:RNA polymerase binding"/>
    <property type="evidence" value="ECO:0007669"/>
    <property type="project" value="InterPro"/>
</dbReference>
<comment type="caution">
    <text evidence="6">The sequence shown here is derived from an EMBL/GenBank/DDBJ whole genome shotgun (WGS) entry which is preliminary data.</text>
</comment>
<reference evidence="6" key="1">
    <citation type="submission" date="2023-12" db="EMBL/GenBank/DDBJ databases">
        <title>Genome assembly of Anisodus tanguticus.</title>
        <authorList>
            <person name="Wang Y.-J."/>
        </authorList>
    </citation>
    <scope>NUCLEOTIDE SEQUENCE</scope>
    <source>
        <strain evidence="6">KB-2021</strain>
        <tissue evidence="6">Leaf</tissue>
    </source>
</reference>
<dbReference type="GO" id="GO:0003712">
    <property type="term" value="F:transcription coregulator activity"/>
    <property type="evidence" value="ECO:0007669"/>
    <property type="project" value="TreeGrafter"/>
</dbReference>
<evidence type="ECO:0000256" key="3">
    <source>
        <dbReference type="SAM" id="MobiDB-lite"/>
    </source>
</evidence>
<protein>
    <recommendedName>
        <fullName evidence="8">Pre-mRNA-processing protein 40C</fullName>
    </recommendedName>
</protein>
<feature type="compositionally biased region" description="Low complexity" evidence="3">
    <location>
        <begin position="11"/>
        <end position="23"/>
    </location>
</feature>
<dbReference type="FunFam" id="1.10.10.440:FF:000021">
    <property type="entry name" value="pre-mRNA-processing protein 40C isoform X1"/>
    <property type="match status" value="1"/>
</dbReference>
<feature type="region of interest" description="Disordered" evidence="3">
    <location>
        <begin position="379"/>
        <end position="408"/>
    </location>
</feature>
<dbReference type="GO" id="GO:0005634">
    <property type="term" value="C:nucleus"/>
    <property type="evidence" value="ECO:0007669"/>
    <property type="project" value="TreeGrafter"/>
</dbReference>
<feature type="region of interest" description="Disordered" evidence="3">
    <location>
        <begin position="706"/>
        <end position="727"/>
    </location>
</feature>
<dbReference type="PROSITE" id="PS50020">
    <property type="entry name" value="WW_DOMAIN_2"/>
    <property type="match status" value="1"/>
</dbReference>